<organism evidence="1 2">
    <name type="scientific">Arthrobacter nitrophenolicus</name>
    <dbReference type="NCBI Taxonomy" id="683150"/>
    <lineage>
        <taxon>Bacteria</taxon>
        <taxon>Bacillati</taxon>
        <taxon>Actinomycetota</taxon>
        <taxon>Actinomycetes</taxon>
        <taxon>Micrococcales</taxon>
        <taxon>Micrococcaceae</taxon>
        <taxon>Arthrobacter</taxon>
    </lineage>
</organism>
<comment type="caution">
    <text evidence="1">The sequence shown here is derived from an EMBL/GenBank/DDBJ whole genome shotgun (WGS) entry which is preliminary data.</text>
</comment>
<name>A0ACC6THL0_9MICC</name>
<keyword evidence="2" id="KW-1185">Reference proteome</keyword>
<proteinExistence type="predicted"/>
<reference evidence="1" key="1">
    <citation type="submission" date="2024-06" db="EMBL/GenBank/DDBJ databases">
        <title>Genomic Encyclopedia of Type Strains, Phase IV (KMG-IV): sequencing the most valuable type-strain genomes for metagenomic binning, comparative biology and taxonomic classification.</title>
        <authorList>
            <person name="Goeker M."/>
        </authorList>
    </citation>
    <scope>NUCLEOTIDE SEQUENCE</scope>
    <source>
        <strain evidence="1">SJCon</strain>
    </source>
</reference>
<dbReference type="Proteomes" id="UP001549207">
    <property type="component" value="Unassembled WGS sequence"/>
</dbReference>
<protein>
    <submittedName>
        <fullName evidence="1">Uncharacterized protein</fullName>
    </submittedName>
</protein>
<evidence type="ECO:0000313" key="2">
    <source>
        <dbReference type="Proteomes" id="UP001549207"/>
    </source>
</evidence>
<sequence>MLTLAEGIGEECLAAEWIGRLIVLGSRAERFVRDHPQRQLVVAASVPSREFAAALIGCGWVMSSTGPVLPDPVETLRTLVPGTPVRAINGHQIINGHFWALNESASPPRVQIDGSTWPVDRFTALAVLPEVETPLRAPRPQPGSVGRWARLDQNWDARLAAPAADLAIVGTTAWLKDDFDALLGHEGDRDSAPIHDLLLPDIGELGTWSTRIYTSSHLAEHLPLPEDLRAVILDGSAAIKYIQCIESSAVFCVIDRSVADETAAEILVQMRNSRGESVSLPQDLNWLAPAGVEALAFTVPL</sequence>
<accession>A0ACC6THL0</accession>
<evidence type="ECO:0000313" key="1">
    <source>
        <dbReference type="EMBL" id="MET3773216.1"/>
    </source>
</evidence>
<dbReference type="EMBL" id="JBEPNJ010000012">
    <property type="protein sequence ID" value="MET3773216.1"/>
    <property type="molecule type" value="Genomic_DNA"/>
</dbReference>
<gene>
    <name evidence="1" type="ORF">ABIC98_002876</name>
</gene>